<proteinExistence type="predicted"/>
<dbReference type="Proteomes" id="UP000232223">
    <property type="component" value="Chromosome"/>
</dbReference>
<feature type="transmembrane region" description="Helical" evidence="1">
    <location>
        <begin position="20"/>
        <end position="53"/>
    </location>
</feature>
<name>A0A2K8P4S2_9MOLU</name>
<feature type="transmembrane region" description="Helical" evidence="1">
    <location>
        <begin position="120"/>
        <end position="148"/>
    </location>
</feature>
<sequence length="277" mass="31305">MNLLSKKIILSNKIKTKNKFLIYCKYNFFSGINSGLGILIFFMLDLIGMLSLFAYIVSRPNDGVDTLIKTSTVIMFIGAVLLLNTVISLNATLNKNINNKVNRIFLFAGLKRNQIKNYALIYNVILLLIQGLLAIIMSVTIFGIASLASDYNSLKQIINLQFFATLVLKLLSGFMLGLLISVLFGALPKGFIKRIVIILFFIAQYLLFTFSFGSILFMDSEKVVLAWIITIIPSVSSGSIIWWNINHWLILVGYAYNIALISLFIWLWTIINKKITY</sequence>
<keyword evidence="1" id="KW-0472">Membrane</keyword>
<gene>
    <name evidence="2" type="ORF">MTABA_v1c04980</name>
</gene>
<keyword evidence="1" id="KW-1133">Transmembrane helix</keyword>
<feature type="transmembrane region" description="Helical" evidence="1">
    <location>
        <begin position="160"/>
        <end position="184"/>
    </location>
</feature>
<accession>A0A2K8P4S2</accession>
<dbReference type="RefSeq" id="WP_100679621.1">
    <property type="nucleotide sequence ID" value="NZ_CP024969.1"/>
</dbReference>
<feature type="transmembrane region" description="Helical" evidence="1">
    <location>
        <begin position="248"/>
        <end position="271"/>
    </location>
</feature>
<evidence type="ECO:0000256" key="1">
    <source>
        <dbReference type="SAM" id="Phobius"/>
    </source>
</evidence>
<dbReference type="OrthoDB" id="391955at2"/>
<dbReference type="AlphaFoldDB" id="A0A2K8P4S2"/>
<protein>
    <submittedName>
        <fullName evidence="2">Uncharacterized protein</fullName>
    </submittedName>
</protein>
<feature type="transmembrane region" description="Helical" evidence="1">
    <location>
        <begin position="73"/>
        <end position="93"/>
    </location>
</feature>
<dbReference type="KEGG" id="mtab:MTABA_v1c04980"/>
<dbReference type="EMBL" id="CP024969">
    <property type="protein sequence ID" value="ATZ21696.1"/>
    <property type="molecule type" value="Genomic_DNA"/>
</dbReference>
<feature type="transmembrane region" description="Helical" evidence="1">
    <location>
        <begin position="196"/>
        <end position="218"/>
    </location>
</feature>
<evidence type="ECO:0000313" key="3">
    <source>
        <dbReference type="Proteomes" id="UP000232223"/>
    </source>
</evidence>
<feature type="transmembrane region" description="Helical" evidence="1">
    <location>
        <begin position="224"/>
        <end position="243"/>
    </location>
</feature>
<reference evidence="2 3" key="1">
    <citation type="submission" date="2017-11" db="EMBL/GenBank/DDBJ databases">
        <title>Genome sequence of Mesoplasma tabanidae BARC 857 (ATCC 49584).</title>
        <authorList>
            <person name="Lo W.-S."/>
            <person name="Kuo C.-H."/>
        </authorList>
    </citation>
    <scope>NUCLEOTIDE SEQUENCE [LARGE SCALE GENOMIC DNA]</scope>
    <source>
        <strain evidence="2 3">BARC 857</strain>
    </source>
</reference>
<organism evidence="2 3">
    <name type="scientific">Mesoplasma tabanidae</name>
    <dbReference type="NCBI Taxonomy" id="219745"/>
    <lineage>
        <taxon>Bacteria</taxon>
        <taxon>Bacillati</taxon>
        <taxon>Mycoplasmatota</taxon>
        <taxon>Mollicutes</taxon>
        <taxon>Entomoplasmatales</taxon>
        <taxon>Entomoplasmataceae</taxon>
        <taxon>Mesoplasma</taxon>
    </lineage>
</organism>
<keyword evidence="3" id="KW-1185">Reference proteome</keyword>
<evidence type="ECO:0000313" key="2">
    <source>
        <dbReference type="EMBL" id="ATZ21696.1"/>
    </source>
</evidence>
<keyword evidence="1" id="KW-0812">Transmembrane</keyword>